<evidence type="ECO:0000259" key="3">
    <source>
        <dbReference type="PROSITE" id="PS01124"/>
    </source>
</evidence>
<dbReference type="InterPro" id="IPR009057">
    <property type="entry name" value="Homeodomain-like_sf"/>
</dbReference>
<dbReference type="InterPro" id="IPR002818">
    <property type="entry name" value="DJ-1/PfpI"/>
</dbReference>
<gene>
    <name evidence="4" type="ORF">D3876_19930</name>
</gene>
<dbReference type="PANTHER" id="PTHR43130:SF3">
    <property type="entry name" value="HTH-TYPE TRANSCRIPTIONAL REGULATOR RV1931C"/>
    <property type="match status" value="1"/>
</dbReference>
<dbReference type="InterPro" id="IPR029062">
    <property type="entry name" value="Class_I_gatase-like"/>
</dbReference>
<dbReference type="PROSITE" id="PS01124">
    <property type="entry name" value="HTH_ARAC_FAMILY_2"/>
    <property type="match status" value="1"/>
</dbReference>
<feature type="domain" description="HTH araC/xylS-type" evidence="3">
    <location>
        <begin position="215"/>
        <end position="313"/>
    </location>
</feature>
<keyword evidence="1" id="KW-0805">Transcription regulation</keyword>
<evidence type="ECO:0000313" key="5">
    <source>
        <dbReference type="Proteomes" id="UP000286100"/>
    </source>
</evidence>
<dbReference type="SUPFAM" id="SSF46689">
    <property type="entry name" value="Homeodomain-like"/>
    <property type="match status" value="2"/>
</dbReference>
<dbReference type="Gene3D" id="3.40.50.880">
    <property type="match status" value="1"/>
</dbReference>
<evidence type="ECO:0000256" key="2">
    <source>
        <dbReference type="ARBA" id="ARBA00023163"/>
    </source>
</evidence>
<comment type="caution">
    <text evidence="4">The sequence shown here is derived from an EMBL/GenBank/DDBJ whole genome shotgun (WGS) entry which is preliminary data.</text>
</comment>
<protein>
    <submittedName>
        <fullName evidence="4">Helix-turn-helix domain-containing protein</fullName>
    </submittedName>
</protein>
<evidence type="ECO:0000313" key="4">
    <source>
        <dbReference type="EMBL" id="RJF86093.1"/>
    </source>
</evidence>
<dbReference type="GO" id="GO:0003700">
    <property type="term" value="F:DNA-binding transcription factor activity"/>
    <property type="evidence" value="ECO:0007669"/>
    <property type="project" value="InterPro"/>
</dbReference>
<dbReference type="CDD" id="cd03137">
    <property type="entry name" value="GATase1_AraC_1"/>
    <property type="match status" value="1"/>
</dbReference>
<dbReference type="InterPro" id="IPR052158">
    <property type="entry name" value="INH-QAR"/>
</dbReference>
<dbReference type="EMBL" id="QYUM01000004">
    <property type="protein sequence ID" value="RJF86093.1"/>
    <property type="molecule type" value="Genomic_DNA"/>
</dbReference>
<dbReference type="GO" id="GO:0043565">
    <property type="term" value="F:sequence-specific DNA binding"/>
    <property type="evidence" value="ECO:0007669"/>
    <property type="project" value="InterPro"/>
</dbReference>
<keyword evidence="5" id="KW-1185">Reference proteome</keyword>
<dbReference type="AlphaFoldDB" id="A0A418W7W2"/>
<accession>A0A418W7W2</accession>
<dbReference type="Proteomes" id="UP000286100">
    <property type="component" value="Unassembled WGS sequence"/>
</dbReference>
<dbReference type="SMART" id="SM00342">
    <property type="entry name" value="HTH_ARAC"/>
    <property type="match status" value="1"/>
</dbReference>
<evidence type="ECO:0000256" key="1">
    <source>
        <dbReference type="ARBA" id="ARBA00023015"/>
    </source>
</evidence>
<name>A0A418W7W2_9SPHN</name>
<sequence length="324" mass="35322">MLFAIIAPANAHSLELCGILDALAEANMMLPQQRQYEAVVLAEQAQAIPCQSGMRIIPHGILEDLDGPADTLIVAGAYGVPFPASPSAADWLRREAKAARRYGSACTGAFWLGAAGLLDGRRVTTHWAYAAELARQFRKARVEADRIVLRDGRLVTAGGVTAAIDMTLALIEEDHGHALALWVARRLVTFLRRPGGQAQYSVNLAAPAALRENIERVQMRVRNHPDENHSLGALARRAAMSERNFSRVFRRETGMSAADFVEKARIDAVRRLLESGPPSVDAIAVKCGFSGQDAMRRAFVRQMQVTPGAYRRAFRSALEGGRNA</sequence>
<dbReference type="InterPro" id="IPR018060">
    <property type="entry name" value="HTH_AraC"/>
</dbReference>
<keyword evidence="2" id="KW-0804">Transcription</keyword>
<dbReference type="Pfam" id="PF01965">
    <property type="entry name" value="DJ-1_PfpI"/>
    <property type="match status" value="1"/>
</dbReference>
<proteinExistence type="predicted"/>
<dbReference type="Pfam" id="PF12833">
    <property type="entry name" value="HTH_18"/>
    <property type="match status" value="1"/>
</dbReference>
<dbReference type="Gene3D" id="1.10.10.60">
    <property type="entry name" value="Homeodomain-like"/>
    <property type="match status" value="1"/>
</dbReference>
<organism evidence="4 5">
    <name type="scientific">Sphingomonas cavernae</name>
    <dbReference type="NCBI Taxonomy" id="2320861"/>
    <lineage>
        <taxon>Bacteria</taxon>
        <taxon>Pseudomonadati</taxon>
        <taxon>Pseudomonadota</taxon>
        <taxon>Alphaproteobacteria</taxon>
        <taxon>Sphingomonadales</taxon>
        <taxon>Sphingomonadaceae</taxon>
        <taxon>Sphingomonas</taxon>
    </lineage>
</organism>
<reference evidence="4 5" key="1">
    <citation type="submission" date="2018-09" db="EMBL/GenBank/DDBJ databases">
        <authorList>
            <person name="Zhu H."/>
        </authorList>
    </citation>
    <scope>NUCLEOTIDE SEQUENCE [LARGE SCALE GENOMIC DNA]</scope>
    <source>
        <strain evidence="4 5">K2R01-6</strain>
    </source>
</reference>
<dbReference type="SUPFAM" id="SSF52317">
    <property type="entry name" value="Class I glutamine amidotransferase-like"/>
    <property type="match status" value="1"/>
</dbReference>
<dbReference type="PANTHER" id="PTHR43130">
    <property type="entry name" value="ARAC-FAMILY TRANSCRIPTIONAL REGULATOR"/>
    <property type="match status" value="1"/>
</dbReference>
<dbReference type="RefSeq" id="WP_119765479.1">
    <property type="nucleotide sequence ID" value="NZ_QYUM01000004.1"/>
</dbReference>
<dbReference type="OrthoDB" id="186587at2"/>